<feature type="coiled-coil region" evidence="1">
    <location>
        <begin position="38"/>
        <end position="107"/>
    </location>
</feature>
<gene>
    <name evidence="2" type="ORF">KS419_13390</name>
</gene>
<name>A0ABS6JGE5_9BACI</name>
<proteinExistence type="predicted"/>
<comment type="caution">
    <text evidence="2">The sequence shown here is derived from an EMBL/GenBank/DDBJ whole genome shotgun (WGS) entry which is preliminary data.</text>
</comment>
<evidence type="ECO:0000256" key="1">
    <source>
        <dbReference type="SAM" id="Coils"/>
    </source>
</evidence>
<evidence type="ECO:0000313" key="2">
    <source>
        <dbReference type="EMBL" id="MBU9712739.1"/>
    </source>
</evidence>
<dbReference type="EMBL" id="JAHQCS010000107">
    <property type="protein sequence ID" value="MBU9712739.1"/>
    <property type="molecule type" value="Genomic_DNA"/>
</dbReference>
<organism evidence="2 3">
    <name type="scientific">Evansella tamaricis</name>
    <dbReference type="NCBI Taxonomy" id="2069301"/>
    <lineage>
        <taxon>Bacteria</taxon>
        <taxon>Bacillati</taxon>
        <taxon>Bacillota</taxon>
        <taxon>Bacilli</taxon>
        <taxon>Bacillales</taxon>
        <taxon>Bacillaceae</taxon>
        <taxon>Evansella</taxon>
    </lineage>
</organism>
<keyword evidence="3" id="KW-1185">Reference proteome</keyword>
<protein>
    <submittedName>
        <fullName evidence="2">Uncharacterized protein</fullName>
    </submittedName>
</protein>
<dbReference type="RefSeq" id="WP_217066912.1">
    <property type="nucleotide sequence ID" value="NZ_JAHQCS010000107.1"/>
</dbReference>
<dbReference type="Proteomes" id="UP000784880">
    <property type="component" value="Unassembled WGS sequence"/>
</dbReference>
<accession>A0ABS6JGE5</accession>
<keyword evidence="1" id="KW-0175">Coiled coil</keyword>
<reference evidence="2 3" key="1">
    <citation type="submission" date="2021-06" db="EMBL/GenBank/DDBJ databases">
        <title>Bacillus sp. RD4P76, an endophyte from a halophyte.</title>
        <authorList>
            <person name="Sun J.-Q."/>
        </authorList>
    </citation>
    <scope>NUCLEOTIDE SEQUENCE [LARGE SCALE GENOMIC DNA]</scope>
    <source>
        <strain evidence="2 3">CGMCC 1.15917</strain>
    </source>
</reference>
<sequence>MNSAFINDLLAALEKEEVVLKIQEITTQKHTTNPPFQKEEKSEKKSELYKKITSLEKELAESKALQKFQEESLLQLKSKLQHETDNKTKIEQEYLRLQNKHAELFEQHKTVLQERNHYKENYEPLESIHNLFLNLSPNTKQSLVGIFKGMTIHEFLSCGVQYENLDSLWEYMKRETIEGSNQDLDSLNEIFRFFFHAYNKIYDSPIYEIQSTSIGQRFDEDLHIRGGNSKVIGEISSVLLNGYYNRINNKIIKKSIVQI</sequence>
<evidence type="ECO:0000313" key="3">
    <source>
        <dbReference type="Proteomes" id="UP000784880"/>
    </source>
</evidence>